<organism evidence="15 16">
    <name type="scientific">Plasmodium vivax North Korean</name>
    <dbReference type="NCBI Taxonomy" id="1035514"/>
    <lineage>
        <taxon>Eukaryota</taxon>
        <taxon>Sar</taxon>
        <taxon>Alveolata</taxon>
        <taxon>Apicomplexa</taxon>
        <taxon>Aconoidasida</taxon>
        <taxon>Haemosporida</taxon>
        <taxon>Plasmodiidae</taxon>
        <taxon>Plasmodium</taxon>
        <taxon>Plasmodium (Plasmodium)</taxon>
    </lineage>
</organism>
<evidence type="ECO:0000256" key="11">
    <source>
        <dbReference type="ARBA" id="ARBA00023152"/>
    </source>
</evidence>
<dbReference type="InterPro" id="IPR015793">
    <property type="entry name" value="Pyrv_Knase_brl"/>
</dbReference>
<protein>
    <recommendedName>
        <fullName evidence="4 13">Pyruvate kinase</fullName>
        <ecNumber evidence="4 13">2.7.1.40</ecNumber>
    </recommendedName>
</protein>
<evidence type="ECO:0000259" key="14">
    <source>
        <dbReference type="Pfam" id="PF00224"/>
    </source>
</evidence>
<proteinExistence type="inferred from homology"/>
<dbReference type="UniPathway" id="UPA00109">
    <property type="reaction ID" value="UER00188"/>
</dbReference>
<evidence type="ECO:0000256" key="7">
    <source>
        <dbReference type="ARBA" id="ARBA00022741"/>
    </source>
</evidence>
<keyword evidence="8 13" id="KW-0418">Kinase</keyword>
<evidence type="ECO:0000256" key="3">
    <source>
        <dbReference type="ARBA" id="ARBA00008663"/>
    </source>
</evidence>
<keyword evidence="9" id="KW-0067">ATP-binding</keyword>
<dbReference type="GO" id="GO:0000287">
    <property type="term" value="F:magnesium ion binding"/>
    <property type="evidence" value="ECO:0007669"/>
    <property type="project" value="InterPro"/>
</dbReference>
<reference evidence="15 16" key="1">
    <citation type="submission" date="2011-09" db="EMBL/GenBank/DDBJ databases">
        <title>The Genome Sequence of Plasmodium vivax North Korean.</title>
        <authorList>
            <consortium name="The Broad Institute Genome Sequencing Platform"/>
            <consortium name="The Broad Institute Genome Sequencing Center for Infectious Disease"/>
            <person name="Neafsey D."/>
            <person name="Carlton J."/>
            <person name="Barnwell J."/>
            <person name="Collins W."/>
            <person name="Escalante A."/>
            <person name="Mullikin J."/>
            <person name="Saul A."/>
            <person name="Guigo R."/>
            <person name="Camara F."/>
            <person name="Young S.K."/>
            <person name="Zeng Q."/>
            <person name="Gargeya S."/>
            <person name="Fitzgerald M."/>
            <person name="Haas B."/>
            <person name="Abouelleil A."/>
            <person name="Alvarado L."/>
            <person name="Arachchi H.M."/>
            <person name="Berlin A."/>
            <person name="Brown A."/>
            <person name="Chapman S.B."/>
            <person name="Chen Z."/>
            <person name="Dunbar C."/>
            <person name="Freedman E."/>
            <person name="Gearin G."/>
            <person name="Gellesch M."/>
            <person name="Goldberg J."/>
            <person name="Griggs A."/>
            <person name="Gujja S."/>
            <person name="Heiman D."/>
            <person name="Howarth C."/>
            <person name="Larson L."/>
            <person name="Lui A."/>
            <person name="MacDonald P.J.P."/>
            <person name="Montmayeur A."/>
            <person name="Murphy C."/>
            <person name="Neiman D."/>
            <person name="Pearson M."/>
            <person name="Priest M."/>
            <person name="Roberts A."/>
            <person name="Saif S."/>
            <person name="Shea T."/>
            <person name="Shenoy N."/>
            <person name="Sisk P."/>
            <person name="Stolte C."/>
            <person name="Sykes S."/>
            <person name="Wortman J."/>
            <person name="Nusbaum C."/>
            <person name="Birren B."/>
        </authorList>
    </citation>
    <scope>NUCLEOTIDE SEQUENCE [LARGE SCALE GENOMIC DNA]</scope>
    <source>
        <strain evidence="15 16">North Korean</strain>
    </source>
</reference>
<dbReference type="PANTHER" id="PTHR11817">
    <property type="entry name" value="PYRUVATE KINASE"/>
    <property type="match status" value="1"/>
</dbReference>
<evidence type="ECO:0000313" key="15">
    <source>
        <dbReference type="EMBL" id="KMZ96280.1"/>
    </source>
</evidence>
<evidence type="ECO:0000256" key="10">
    <source>
        <dbReference type="ARBA" id="ARBA00022842"/>
    </source>
</evidence>
<keyword evidence="7" id="KW-0547">Nucleotide-binding</keyword>
<dbReference type="AlphaFoldDB" id="A0A0J9TKM1"/>
<keyword evidence="12 15" id="KW-0670">Pyruvate</keyword>
<sequence length="188" mass="21509">MKDKSFQYSRGTRIRIFCIERREGDRDGFSVIDSTGKYNMATDCRVGNRVLVDDGKLSLLIEGVDTERGEVTVLVENTHVLKTNKRINLPNAEYSMPFLSEKDKEDIIFSIKQGFDVIALSFVNKAEDILEVRRLVSENCTREKPLIFSKIETTQSLKNIDEIIRESDGIMIARGDLALETPYYDVPY</sequence>
<dbReference type="EC" id="2.7.1.40" evidence="4 13"/>
<feature type="domain" description="Pyruvate kinase barrel" evidence="14">
    <location>
        <begin position="38"/>
        <end position="187"/>
    </location>
</feature>
<dbReference type="SUPFAM" id="SSF50800">
    <property type="entry name" value="PK beta-barrel domain-like"/>
    <property type="match status" value="1"/>
</dbReference>
<evidence type="ECO:0000256" key="2">
    <source>
        <dbReference type="ARBA" id="ARBA00004997"/>
    </source>
</evidence>
<dbReference type="InterPro" id="IPR011037">
    <property type="entry name" value="Pyrv_Knase-like_insert_dom_sf"/>
</dbReference>
<comment type="similarity">
    <text evidence="3 13">Belongs to the pyruvate kinase family.</text>
</comment>
<keyword evidence="6" id="KW-0479">Metal-binding</keyword>
<dbReference type="Pfam" id="PF00224">
    <property type="entry name" value="PK"/>
    <property type="match status" value="1"/>
</dbReference>
<dbReference type="GO" id="GO:0016301">
    <property type="term" value="F:kinase activity"/>
    <property type="evidence" value="ECO:0007669"/>
    <property type="project" value="UniProtKB-KW"/>
</dbReference>
<dbReference type="Proteomes" id="UP000053239">
    <property type="component" value="Unassembled WGS sequence"/>
</dbReference>
<evidence type="ECO:0000256" key="5">
    <source>
        <dbReference type="ARBA" id="ARBA00022679"/>
    </source>
</evidence>
<keyword evidence="10 13" id="KW-0460">Magnesium</keyword>
<dbReference type="GO" id="GO:0004743">
    <property type="term" value="F:pyruvate kinase activity"/>
    <property type="evidence" value="ECO:0007669"/>
    <property type="project" value="UniProtKB-EC"/>
</dbReference>
<dbReference type="PRINTS" id="PR01050">
    <property type="entry name" value="PYRUVTKNASE"/>
</dbReference>
<accession>A0A0J9TKM1</accession>
<dbReference type="InterPro" id="IPR015813">
    <property type="entry name" value="Pyrv/PenolPyrv_kinase-like_dom"/>
</dbReference>
<evidence type="ECO:0000256" key="1">
    <source>
        <dbReference type="ARBA" id="ARBA00001958"/>
    </source>
</evidence>
<dbReference type="InterPro" id="IPR040442">
    <property type="entry name" value="Pyrv_kinase-like_dom_sf"/>
</dbReference>
<dbReference type="Gene3D" id="3.20.20.60">
    <property type="entry name" value="Phosphoenolpyruvate-binding domains"/>
    <property type="match status" value="1"/>
</dbReference>
<name>A0A0J9TKM1_PLAVI</name>
<comment type="pathway">
    <text evidence="2 13">Carbohydrate degradation; glycolysis; pyruvate from D-glyceraldehyde 3-phosphate: step 5/5.</text>
</comment>
<keyword evidence="5 13" id="KW-0808">Transferase</keyword>
<evidence type="ECO:0000313" key="16">
    <source>
        <dbReference type="Proteomes" id="UP000053239"/>
    </source>
</evidence>
<evidence type="ECO:0000256" key="6">
    <source>
        <dbReference type="ARBA" id="ARBA00022723"/>
    </source>
</evidence>
<keyword evidence="11 13" id="KW-0324">Glycolysis</keyword>
<evidence type="ECO:0000256" key="4">
    <source>
        <dbReference type="ARBA" id="ARBA00012142"/>
    </source>
</evidence>
<evidence type="ECO:0000256" key="9">
    <source>
        <dbReference type="ARBA" id="ARBA00022840"/>
    </source>
</evidence>
<evidence type="ECO:0000256" key="13">
    <source>
        <dbReference type="RuleBase" id="RU000504"/>
    </source>
</evidence>
<dbReference type="GO" id="GO:0005524">
    <property type="term" value="F:ATP binding"/>
    <property type="evidence" value="ECO:0007669"/>
    <property type="project" value="UniProtKB-KW"/>
</dbReference>
<evidence type="ECO:0000256" key="8">
    <source>
        <dbReference type="ARBA" id="ARBA00022777"/>
    </source>
</evidence>
<comment type="cofactor">
    <cofactor evidence="1">
        <name>K(+)</name>
        <dbReference type="ChEBI" id="CHEBI:29103"/>
    </cofactor>
</comment>
<dbReference type="InterPro" id="IPR001697">
    <property type="entry name" value="Pyr_Knase"/>
</dbReference>
<gene>
    <name evidence="15" type="ORF">PVNG_02418</name>
</gene>
<comment type="catalytic activity">
    <reaction evidence="13">
        <text>pyruvate + ATP = phosphoenolpyruvate + ADP + H(+)</text>
        <dbReference type="Rhea" id="RHEA:18157"/>
        <dbReference type="ChEBI" id="CHEBI:15361"/>
        <dbReference type="ChEBI" id="CHEBI:15378"/>
        <dbReference type="ChEBI" id="CHEBI:30616"/>
        <dbReference type="ChEBI" id="CHEBI:58702"/>
        <dbReference type="ChEBI" id="CHEBI:456216"/>
        <dbReference type="EC" id="2.7.1.40"/>
    </reaction>
</comment>
<evidence type="ECO:0000256" key="12">
    <source>
        <dbReference type="ARBA" id="ARBA00023317"/>
    </source>
</evidence>
<dbReference type="GO" id="GO:0030955">
    <property type="term" value="F:potassium ion binding"/>
    <property type="evidence" value="ECO:0007669"/>
    <property type="project" value="InterPro"/>
</dbReference>
<dbReference type="EMBL" id="KQ235637">
    <property type="protein sequence ID" value="KMZ96280.1"/>
    <property type="molecule type" value="Genomic_DNA"/>
</dbReference>
<dbReference type="SUPFAM" id="SSF51621">
    <property type="entry name" value="Phosphoenolpyruvate/pyruvate domain"/>
    <property type="match status" value="1"/>
</dbReference>